<proteinExistence type="predicted"/>
<protein>
    <submittedName>
        <fullName evidence="1">Uncharacterized protein</fullName>
    </submittedName>
</protein>
<dbReference type="EMBL" id="SNRY01000123">
    <property type="protein sequence ID" value="KAA6346654.1"/>
    <property type="molecule type" value="Genomic_DNA"/>
</dbReference>
<accession>A0A5J4SK80</accession>
<dbReference type="PROSITE" id="PS51257">
    <property type="entry name" value="PROKAR_LIPOPROTEIN"/>
    <property type="match status" value="1"/>
</dbReference>
<comment type="caution">
    <text evidence="1">The sequence shown here is derived from an EMBL/GenBank/DDBJ whole genome shotgun (WGS) entry which is preliminary data.</text>
</comment>
<name>A0A5J4SK80_9ZZZZ</name>
<reference evidence="1" key="1">
    <citation type="submission" date="2019-03" db="EMBL/GenBank/DDBJ databases">
        <title>Single cell metagenomics reveals metabolic interactions within the superorganism composed of flagellate Streblomastix strix and complex community of Bacteroidetes bacteria on its surface.</title>
        <authorList>
            <person name="Treitli S.C."/>
            <person name="Kolisko M."/>
            <person name="Husnik F."/>
            <person name="Keeling P."/>
            <person name="Hampl V."/>
        </authorList>
    </citation>
    <scope>NUCLEOTIDE SEQUENCE</scope>
    <source>
        <strain evidence="1">STM</strain>
    </source>
</reference>
<evidence type="ECO:0000313" key="1">
    <source>
        <dbReference type="EMBL" id="KAA6346654.1"/>
    </source>
</evidence>
<dbReference type="AlphaFoldDB" id="A0A5J4SK80"/>
<sequence length="615" mass="69305">MQKKNIKAVFFGGIILFSFLSCIDSKYDLGKDIDLSLRIGGENLTLPIGSSEKIYLNSFVKIEEDGILDTLDTGEYYLVKEDAVEDIEVDIKPVEISEPTFLIEEISIDPHFFEDLELPNTDGYTTVPIPVNQDGSFKVSNEDMPPEVIRIQSFDIKKEEEQEYYLNISFSAENLGEGEQLDLTGLWIHFPDFFVFKEGQQGLDDENTYKIDNSDGKAFLTKNNLKFEKQLYVDRFEFDETRGWVIPKTNEDGEEKFTFDIDGDVKMGDEIKAIFPGDLSNHTQIITLKTDITFEPSSFSIGSIKGQVNPQIDVETIKMALTGIPDFLTDDDVRMDLANPEVFLHIENPFGLPVYFNLDMQGWKNQEKTHKESVKIERIAIPANLTPDQPPTPTTIVFSRLGAPKNHKPDSDTIYYKEDKLGDLFLVIPDEIELKIEAEVDQEKPHVIFFKDTKQAIKMSYEVNLPLSFGKKLAIVYKDTLSGWNESIKDLDIKRINLEMEILNTIPLELSLSGYAIDVEGKKLDRMIVGIKNDATIPASDGSEVTASITIEIAELIPAYEDTPTAIMKKMDGIVLNIAARSTEDINGIPLNSLQYIMLRGVKAKVPGGVILNMN</sequence>
<organism evidence="1">
    <name type="scientific">termite gut metagenome</name>
    <dbReference type="NCBI Taxonomy" id="433724"/>
    <lineage>
        <taxon>unclassified sequences</taxon>
        <taxon>metagenomes</taxon>
        <taxon>organismal metagenomes</taxon>
    </lineage>
</organism>
<gene>
    <name evidence="1" type="ORF">EZS27_005842</name>
</gene>